<gene>
    <name evidence="13" type="ORF">NT6N_37330</name>
</gene>
<sequence>MALLIFYVLLALGVSFICSVLEAVLLSVTPGFIEHEISRDKAYAHTLAKMKADVDRPLSAILTLNTIAHTMGAAGAGAQWNVLHNNTGEALFAGVLTLLILVASEIIPKTLGAKFWRPLSRPSTHFLRVMIFVLTWVGVLPILRLITRFLGGQTSGHAVSRAELIAMAEISSRSGQLEDEESEILRNLFLFRSSKVRDIMTPRIVVYAVSEELTVQEFLDEALAKPFSRIPVFRKNRDEIIGFILKSDVMAAQLTGGDGDASISGFIREIKLVPEFSSVYQVFQQLTQNNQHLMLVVDEFGGMEGVVTIEDVVETLLGLEIVDELDRNEDMQKLARKLWKQRASKMGIPVDQVEPAELQPDAAKTTQEQADH</sequence>
<dbReference type="InterPro" id="IPR046342">
    <property type="entry name" value="CBS_dom_sf"/>
</dbReference>
<dbReference type="PROSITE" id="PS51846">
    <property type="entry name" value="CNNM"/>
    <property type="match status" value="1"/>
</dbReference>
<feature type="region of interest" description="Disordered" evidence="9">
    <location>
        <begin position="350"/>
        <end position="372"/>
    </location>
</feature>
<comment type="subcellular location">
    <subcellularLocation>
        <location evidence="1">Membrane</location>
        <topology evidence="1">Multi-pass membrane protein</topology>
    </subcellularLocation>
</comment>
<feature type="domain" description="CBS" evidence="11">
    <location>
        <begin position="266"/>
        <end position="324"/>
    </location>
</feature>
<keyword evidence="5 7" id="KW-0129">CBS domain</keyword>
<evidence type="ECO:0000256" key="1">
    <source>
        <dbReference type="ARBA" id="ARBA00004141"/>
    </source>
</evidence>
<dbReference type="EMBL" id="AP026866">
    <property type="protein sequence ID" value="BDS08693.1"/>
    <property type="molecule type" value="Genomic_DNA"/>
</dbReference>
<keyword evidence="3" id="KW-0677">Repeat</keyword>
<accession>A0AAT9FRU2</accession>
<reference evidence="13" key="1">
    <citation type="submission" date="2024-07" db="EMBL/GenBank/DDBJ databases">
        <title>Complete genome sequence of Verrucomicrobiaceae bacterium NT6N.</title>
        <authorList>
            <person name="Huang C."/>
            <person name="Takami H."/>
            <person name="Hamasaki K."/>
        </authorList>
    </citation>
    <scope>NUCLEOTIDE SEQUENCE</scope>
    <source>
        <strain evidence="13">NT6N</strain>
    </source>
</reference>
<dbReference type="KEGG" id="osu:NT6N_37330"/>
<keyword evidence="4 8" id="KW-1133">Transmembrane helix</keyword>
<keyword evidence="6 8" id="KW-0472">Membrane</keyword>
<dbReference type="Pfam" id="PF00571">
    <property type="entry name" value="CBS"/>
    <property type="match status" value="2"/>
</dbReference>
<evidence type="ECO:0000256" key="3">
    <source>
        <dbReference type="ARBA" id="ARBA00022737"/>
    </source>
</evidence>
<protein>
    <recommendedName>
        <fullName evidence="14">Hemolysin</fullName>
    </recommendedName>
</protein>
<dbReference type="AlphaFoldDB" id="A0AAT9FRU2"/>
<evidence type="ECO:0000256" key="8">
    <source>
        <dbReference type="PROSITE-ProRule" id="PRU01193"/>
    </source>
</evidence>
<dbReference type="GO" id="GO:0005886">
    <property type="term" value="C:plasma membrane"/>
    <property type="evidence" value="ECO:0007669"/>
    <property type="project" value="TreeGrafter"/>
</dbReference>
<evidence type="ECO:0000259" key="11">
    <source>
        <dbReference type="PROSITE" id="PS51371"/>
    </source>
</evidence>
<evidence type="ECO:0000259" key="12">
    <source>
        <dbReference type="PROSITE" id="PS51846"/>
    </source>
</evidence>
<keyword evidence="2 8" id="KW-0812">Transmembrane</keyword>
<organism evidence="13">
    <name type="scientific">Oceaniferula spumae</name>
    <dbReference type="NCBI Taxonomy" id="2979115"/>
    <lineage>
        <taxon>Bacteria</taxon>
        <taxon>Pseudomonadati</taxon>
        <taxon>Verrucomicrobiota</taxon>
        <taxon>Verrucomicrobiia</taxon>
        <taxon>Verrucomicrobiales</taxon>
        <taxon>Verrucomicrobiaceae</taxon>
        <taxon>Oceaniferula</taxon>
    </lineage>
</organism>
<dbReference type="Pfam" id="PF01595">
    <property type="entry name" value="CNNM"/>
    <property type="match status" value="1"/>
</dbReference>
<evidence type="ECO:0000256" key="7">
    <source>
        <dbReference type="PROSITE-ProRule" id="PRU00703"/>
    </source>
</evidence>
<dbReference type="CDD" id="cd04590">
    <property type="entry name" value="CBS_pair_CorC_HlyC_assoc"/>
    <property type="match status" value="1"/>
</dbReference>
<dbReference type="InterPro" id="IPR000644">
    <property type="entry name" value="CBS_dom"/>
</dbReference>
<evidence type="ECO:0000256" key="5">
    <source>
        <dbReference type="ARBA" id="ARBA00023122"/>
    </source>
</evidence>
<evidence type="ECO:0000256" key="9">
    <source>
        <dbReference type="SAM" id="MobiDB-lite"/>
    </source>
</evidence>
<evidence type="ECO:0000313" key="13">
    <source>
        <dbReference type="EMBL" id="BDS08693.1"/>
    </source>
</evidence>
<feature type="domain" description="CNNM transmembrane" evidence="12">
    <location>
        <begin position="1"/>
        <end position="181"/>
    </location>
</feature>
<evidence type="ECO:0008006" key="14">
    <source>
        <dbReference type="Google" id="ProtNLM"/>
    </source>
</evidence>
<evidence type="ECO:0000256" key="10">
    <source>
        <dbReference type="SAM" id="Phobius"/>
    </source>
</evidence>
<dbReference type="Gene3D" id="3.10.580.10">
    <property type="entry name" value="CBS-domain"/>
    <property type="match status" value="1"/>
</dbReference>
<evidence type="ECO:0000256" key="6">
    <source>
        <dbReference type="ARBA" id="ARBA00023136"/>
    </source>
</evidence>
<dbReference type="InterPro" id="IPR044751">
    <property type="entry name" value="Ion_transp-like_CBS"/>
</dbReference>
<dbReference type="PANTHER" id="PTHR22777:SF4">
    <property type="entry name" value="UPF0053 PROTEIN SLL1254"/>
    <property type="match status" value="1"/>
</dbReference>
<feature type="transmembrane region" description="Helical" evidence="10">
    <location>
        <begin position="127"/>
        <end position="146"/>
    </location>
</feature>
<evidence type="ECO:0000256" key="4">
    <source>
        <dbReference type="ARBA" id="ARBA00022989"/>
    </source>
</evidence>
<dbReference type="PROSITE" id="PS51371">
    <property type="entry name" value="CBS"/>
    <property type="match status" value="2"/>
</dbReference>
<dbReference type="PANTHER" id="PTHR22777">
    <property type="entry name" value="HEMOLYSIN-RELATED"/>
    <property type="match status" value="1"/>
</dbReference>
<feature type="domain" description="CBS" evidence="11">
    <location>
        <begin position="200"/>
        <end position="259"/>
    </location>
</feature>
<dbReference type="SUPFAM" id="SSF54631">
    <property type="entry name" value="CBS-domain pair"/>
    <property type="match status" value="1"/>
</dbReference>
<proteinExistence type="predicted"/>
<feature type="transmembrane region" description="Helical" evidence="10">
    <location>
        <begin position="90"/>
        <end position="107"/>
    </location>
</feature>
<name>A0AAT9FRU2_9BACT</name>
<evidence type="ECO:0000256" key="2">
    <source>
        <dbReference type="ARBA" id="ARBA00022692"/>
    </source>
</evidence>
<dbReference type="InterPro" id="IPR002550">
    <property type="entry name" value="CNNM"/>
</dbReference>